<keyword evidence="5" id="KW-0862">Zinc</keyword>
<evidence type="ECO:0000256" key="7">
    <source>
        <dbReference type="ARBA" id="ARBA00023029"/>
    </source>
</evidence>
<feature type="region of interest" description="Disordered" evidence="11">
    <location>
        <begin position="654"/>
        <end position="678"/>
    </location>
</feature>
<dbReference type="HAMAP" id="MF_00952">
    <property type="entry name" value="Topoisom_1_prok"/>
    <property type="match status" value="1"/>
</dbReference>
<comment type="subunit">
    <text evidence="10">Monomer.</text>
</comment>
<dbReference type="SUPFAM" id="SSF56712">
    <property type="entry name" value="Prokaryotic type I DNA topoisomerase"/>
    <property type="match status" value="1"/>
</dbReference>
<keyword evidence="6" id="KW-0460">Magnesium</keyword>
<dbReference type="Pfam" id="PF13368">
    <property type="entry name" value="Toprim_C_rpt"/>
    <property type="match status" value="3"/>
</dbReference>
<feature type="site" description="Interaction with DNA" evidence="10">
    <location>
        <position position="512"/>
    </location>
</feature>
<keyword evidence="9 10" id="KW-0413">Isomerase</keyword>
<dbReference type="InterPro" id="IPR003602">
    <property type="entry name" value="Topo_IA_DNA-bd_dom"/>
</dbReference>
<feature type="site" description="Interaction with DNA" evidence="10">
    <location>
        <position position="143"/>
    </location>
</feature>
<dbReference type="PANTHER" id="PTHR42785:SF1">
    <property type="entry name" value="DNA TOPOISOMERASE"/>
    <property type="match status" value="1"/>
</dbReference>
<feature type="site" description="Interaction with DNA" evidence="10">
    <location>
        <position position="142"/>
    </location>
</feature>
<sequence>MTDVVVVESPAKAKTINKYLGGDYKVLASFGHVRDLPPKDGSVRPDEDFAMDWESEDRGERQVNEIARALKGARRLFLATDPDREGEAISWHVQDMLARKGALKGVEVRRITFNEITKRAIQHAIAHPRDLDAPLIDAYLARRALDYLVGFTLSPVLWRKLPGSRSAGRVQSVALRLICEREAEIEAFKAREYWTVEGRFTTPQGAPFTARLTHLDGKKLDQFDLPDESSAMRAKAAVEAGTFSVVSVEKRRVRRNPPAPFTTSTLQQEASRKLGMGAQQTMRTAQQLYEGVDIQGETVGLITYMRTDGVQMAREAIAAIRDHVKSDFGPDYLPSAPREYSSKAKNAQEAHEAIRPTDVANTPDRVARFLDDRQRKLYELIWKRAVASQMQSAELDQTTVEIADPARKTVLRATGSVIAFDGFLKLYREDEDDRAADARAGLVTGAQEDEESRTLPPMRERDPLKRGDVAALQHFTQPPPRFSEATLVKKLEELGIGRPSTYASILQTLQDRDYVKLDKRRFFPEDRGRLVTTFLVHFFERYVDTGFTAGLEEQLDDISGGKIDWRAVMRAFWDDFRKAVDATKDLKISDVIDTLDEELGPHFFPERGDGTDPRVCPACSGGRLGLRLGRTGAFIGCSNYPECRYTRPLIAPGAEGEGSTGLTEGPRELGTDPATGEKVTVRRGPYGVYVQLGEGGTDAKGKPTKPRRASLTRDMDPDTLDLDRALKLLSLPRVIGRDPESGEEIQAGLGRFGPYIKVGSIFQSLEPGDDVLSLGMNRAMELLAKARAKVRFVGPHPKDGTPVEIRKGRFGPYAQHGKMVANLPRNLVMEDATLEETVALLAEKGKELVPKGKGAKSKAKAAKPAAKAEAAKANGAEPAPAKPTPRKAAAKPAARKPAAAAAAKKPAAKAKPAAPKAPARKPAAKV</sequence>
<dbReference type="SUPFAM" id="SSF57783">
    <property type="entry name" value="Zinc beta-ribbon"/>
    <property type="match status" value="1"/>
</dbReference>
<dbReference type="EMBL" id="JAETWB010000001">
    <property type="protein sequence ID" value="MBL6077206.1"/>
    <property type="molecule type" value="Genomic_DNA"/>
</dbReference>
<dbReference type="CDD" id="cd00186">
    <property type="entry name" value="TOP1Ac"/>
    <property type="match status" value="1"/>
</dbReference>
<dbReference type="NCBIfam" id="TIGR01051">
    <property type="entry name" value="topA_bact"/>
    <property type="match status" value="1"/>
</dbReference>
<accession>A0ABS1TXM4</accession>
<feature type="domain" description="Topo IA-type catalytic" evidence="13">
    <location>
        <begin position="132"/>
        <end position="580"/>
    </location>
</feature>
<evidence type="ECO:0000313" key="15">
    <source>
        <dbReference type="Proteomes" id="UP000660885"/>
    </source>
</evidence>
<evidence type="ECO:0000256" key="9">
    <source>
        <dbReference type="ARBA" id="ARBA00023235"/>
    </source>
</evidence>
<dbReference type="Gene3D" id="1.10.460.10">
    <property type="entry name" value="Topoisomerase I, domain 2"/>
    <property type="match status" value="1"/>
</dbReference>
<dbReference type="PROSITE" id="PS00396">
    <property type="entry name" value="TOPO_IA_1"/>
    <property type="match status" value="1"/>
</dbReference>
<dbReference type="Pfam" id="PF01396">
    <property type="entry name" value="Zn_ribbon_Top1"/>
    <property type="match status" value="1"/>
</dbReference>
<dbReference type="InterPro" id="IPR013497">
    <property type="entry name" value="Topo_IA_cen"/>
</dbReference>
<dbReference type="SMART" id="SM00437">
    <property type="entry name" value="TOP1Ac"/>
    <property type="match status" value="1"/>
</dbReference>
<evidence type="ECO:0000256" key="2">
    <source>
        <dbReference type="ARBA" id="ARBA00009446"/>
    </source>
</evidence>
<dbReference type="PRINTS" id="PR00417">
    <property type="entry name" value="PRTPISMRASEI"/>
</dbReference>
<dbReference type="InterPro" id="IPR006171">
    <property type="entry name" value="TOPRIM_dom"/>
</dbReference>
<dbReference type="Gene3D" id="1.10.290.10">
    <property type="entry name" value="Topoisomerase I, domain 4"/>
    <property type="match status" value="1"/>
</dbReference>
<name>A0ABS1TXM4_9PROT</name>
<evidence type="ECO:0000256" key="3">
    <source>
        <dbReference type="ARBA" id="ARBA00022723"/>
    </source>
</evidence>
<evidence type="ECO:0000256" key="6">
    <source>
        <dbReference type="ARBA" id="ARBA00022842"/>
    </source>
</evidence>
<dbReference type="InterPro" id="IPR028612">
    <property type="entry name" value="Topoisom_1_IA"/>
</dbReference>
<feature type="site" description="Interaction with DNA" evidence="10">
    <location>
        <position position="158"/>
    </location>
</feature>
<feature type="compositionally biased region" description="Low complexity" evidence="11">
    <location>
        <begin position="890"/>
        <end position="917"/>
    </location>
</feature>
<comment type="catalytic activity">
    <reaction evidence="1 10">
        <text>ATP-independent breakage of single-stranded DNA, followed by passage and rejoining.</text>
        <dbReference type="EC" id="5.6.2.1"/>
    </reaction>
</comment>
<dbReference type="InterPro" id="IPR023405">
    <property type="entry name" value="Topo_IA_core_domain"/>
</dbReference>
<keyword evidence="3" id="KW-0479">Metal-binding</keyword>
<evidence type="ECO:0000256" key="1">
    <source>
        <dbReference type="ARBA" id="ARBA00000213"/>
    </source>
</evidence>
<dbReference type="PROSITE" id="PS52039">
    <property type="entry name" value="TOPO_IA_2"/>
    <property type="match status" value="1"/>
</dbReference>
<evidence type="ECO:0000256" key="10">
    <source>
        <dbReference type="HAMAP-Rule" id="MF_00952"/>
    </source>
</evidence>
<dbReference type="InterPro" id="IPR034149">
    <property type="entry name" value="TOPRIM_TopoI"/>
</dbReference>
<dbReference type="InterPro" id="IPR003601">
    <property type="entry name" value="Topo_IA_2"/>
</dbReference>
<comment type="function">
    <text evidence="10">Releases the supercoiling and torsional tension of DNA, which is introduced during the DNA replication and transcription, by transiently cleaving and rejoining one strand of the DNA duplex. Introduces a single-strand break via transesterification at a target site in duplex DNA. The scissile phosphodiester is attacked by the catalytic tyrosine of the enzyme, resulting in the formation of a DNA-(5'-phosphotyrosyl)-enzyme intermediate and the expulsion of a 3'-OH DNA strand. The free DNA strand then undergoes passage around the unbroken strand, thus removing DNA supercoils. Finally, in the religation step, the DNA 3'-OH attacks the covalent intermediate to expel the active-site tyrosine and restore the DNA phosphodiester backbone.</text>
</comment>
<organism evidence="14 15">
    <name type="scientific">Belnapia arida</name>
    <dbReference type="NCBI Taxonomy" id="2804533"/>
    <lineage>
        <taxon>Bacteria</taxon>
        <taxon>Pseudomonadati</taxon>
        <taxon>Pseudomonadota</taxon>
        <taxon>Alphaproteobacteria</taxon>
        <taxon>Acetobacterales</taxon>
        <taxon>Roseomonadaceae</taxon>
        <taxon>Belnapia</taxon>
    </lineage>
</organism>
<dbReference type="Proteomes" id="UP000660885">
    <property type="component" value="Unassembled WGS sequence"/>
</dbReference>
<feature type="compositionally biased region" description="Low complexity" evidence="11">
    <location>
        <begin position="862"/>
        <end position="879"/>
    </location>
</feature>
<dbReference type="InterPro" id="IPR000380">
    <property type="entry name" value="Topo_IA"/>
</dbReference>
<dbReference type="Pfam" id="PF01131">
    <property type="entry name" value="Topoisom_bac"/>
    <property type="match status" value="1"/>
</dbReference>
<feature type="site" description="Interaction with DNA" evidence="10">
    <location>
        <position position="146"/>
    </location>
</feature>
<dbReference type="InterPro" id="IPR023406">
    <property type="entry name" value="Topo_IA_AS"/>
</dbReference>
<comment type="caution">
    <text evidence="10">Lacks conserved residue(s) required for the propagation of feature annotation.</text>
</comment>
<feature type="active site" description="O-(5'-phospho-DNA)-tyrosine intermediate" evidence="10">
    <location>
        <position position="304"/>
    </location>
</feature>
<evidence type="ECO:0000259" key="13">
    <source>
        <dbReference type="PROSITE" id="PS52039"/>
    </source>
</evidence>
<dbReference type="Gene3D" id="2.70.20.10">
    <property type="entry name" value="Topoisomerase I, domain 3"/>
    <property type="match status" value="1"/>
</dbReference>
<dbReference type="InterPro" id="IPR013826">
    <property type="entry name" value="Topo_IA_cen_sub3"/>
</dbReference>
<dbReference type="SMART" id="SM00493">
    <property type="entry name" value="TOPRIM"/>
    <property type="match status" value="1"/>
</dbReference>
<evidence type="ECO:0000259" key="12">
    <source>
        <dbReference type="PROSITE" id="PS50880"/>
    </source>
</evidence>
<dbReference type="CDD" id="cd03363">
    <property type="entry name" value="TOPRIM_TopoIA_TopoI"/>
    <property type="match status" value="1"/>
</dbReference>
<feature type="region of interest" description="Disordered" evidence="11">
    <location>
        <begin position="692"/>
        <end position="716"/>
    </location>
</feature>
<feature type="site" description="Interaction with DNA" evidence="10">
    <location>
        <position position="32"/>
    </location>
</feature>
<feature type="site" description="Interaction with DNA" evidence="10">
    <location>
        <position position="306"/>
    </location>
</feature>
<feature type="domain" description="Toprim" evidence="12">
    <location>
        <begin position="2"/>
        <end position="116"/>
    </location>
</feature>
<dbReference type="Gene3D" id="3.30.65.10">
    <property type="entry name" value="Bacterial Topoisomerase I, domain 1"/>
    <property type="match status" value="1"/>
</dbReference>
<reference evidence="14 15" key="1">
    <citation type="submission" date="2021-01" db="EMBL/GenBank/DDBJ databases">
        <title>Belnapia mucosa sp. nov. and Belnapia arida sp. nov., isolated from the Tabernas Desert (Almeria, Spain).</title>
        <authorList>
            <person name="Molina-Menor E."/>
            <person name="Vidal-Verdu A."/>
            <person name="Calonge A."/>
            <person name="Satari L."/>
            <person name="Pereto J."/>
            <person name="Porcar M."/>
        </authorList>
    </citation>
    <scope>NUCLEOTIDE SEQUENCE [LARGE SCALE GENOMIC DNA]</scope>
    <source>
        <strain evidence="14 15">T18</strain>
    </source>
</reference>
<dbReference type="InterPro" id="IPR013498">
    <property type="entry name" value="Topo_IA_Znf"/>
</dbReference>
<dbReference type="EC" id="5.6.2.1" evidence="10"/>
<keyword evidence="8 10" id="KW-0238">DNA-binding</keyword>
<evidence type="ECO:0000256" key="5">
    <source>
        <dbReference type="ARBA" id="ARBA00022833"/>
    </source>
</evidence>
<dbReference type="InterPro" id="IPR025589">
    <property type="entry name" value="Toprim_C_rpt"/>
</dbReference>
<protein>
    <recommendedName>
        <fullName evidence="10">DNA topoisomerase 1</fullName>
        <ecNumber evidence="10">5.6.2.1</ecNumber>
    </recommendedName>
    <alternativeName>
        <fullName evidence="10">DNA topoisomerase I</fullName>
    </alternativeName>
</protein>
<feature type="region of interest" description="Disordered" evidence="11">
    <location>
        <begin position="849"/>
        <end position="926"/>
    </location>
</feature>
<dbReference type="InterPro" id="IPR005733">
    <property type="entry name" value="TopoI_bac-type"/>
</dbReference>
<dbReference type="RefSeq" id="WP_202830334.1">
    <property type="nucleotide sequence ID" value="NZ_JAETWB010000001.1"/>
</dbReference>
<evidence type="ECO:0000256" key="11">
    <source>
        <dbReference type="SAM" id="MobiDB-lite"/>
    </source>
</evidence>
<evidence type="ECO:0000313" key="14">
    <source>
        <dbReference type="EMBL" id="MBL6077206.1"/>
    </source>
</evidence>
<comment type="similarity">
    <text evidence="2 10">Belongs to the type IA topoisomerase family.</text>
</comment>
<dbReference type="PROSITE" id="PS50880">
    <property type="entry name" value="TOPRIM"/>
    <property type="match status" value="1"/>
</dbReference>
<dbReference type="InterPro" id="IPR013824">
    <property type="entry name" value="Topo_IA_cen_sub1"/>
</dbReference>
<comment type="caution">
    <text evidence="14">The sequence shown here is derived from an EMBL/GenBank/DDBJ whole genome shotgun (WGS) entry which is preliminary data.</text>
</comment>
<evidence type="ECO:0000256" key="8">
    <source>
        <dbReference type="ARBA" id="ARBA00023125"/>
    </source>
</evidence>
<dbReference type="PANTHER" id="PTHR42785">
    <property type="entry name" value="DNA TOPOISOMERASE, TYPE IA, CORE"/>
    <property type="match status" value="1"/>
</dbReference>
<keyword evidence="15" id="KW-1185">Reference proteome</keyword>
<feature type="region of interest" description="Interaction with DNA" evidence="10">
    <location>
        <begin position="166"/>
        <end position="171"/>
    </location>
</feature>
<keyword evidence="4" id="KW-0863">Zinc-finger</keyword>
<evidence type="ECO:0000256" key="4">
    <source>
        <dbReference type="ARBA" id="ARBA00022771"/>
    </source>
</evidence>
<proteinExistence type="inferred from homology"/>
<dbReference type="InterPro" id="IPR013825">
    <property type="entry name" value="Topo_IA_cen_sub2"/>
</dbReference>
<dbReference type="SMART" id="SM00436">
    <property type="entry name" value="TOP1Bc"/>
    <property type="match status" value="1"/>
</dbReference>
<dbReference type="Gene3D" id="3.40.50.140">
    <property type="match status" value="1"/>
</dbReference>
<feature type="region of interest" description="Disordered" evidence="11">
    <location>
        <begin position="439"/>
        <end position="462"/>
    </location>
</feature>
<dbReference type="Pfam" id="PF01751">
    <property type="entry name" value="Toprim"/>
    <property type="match status" value="1"/>
</dbReference>
<keyword evidence="7 10" id="KW-0799">Topoisomerase</keyword>
<gene>
    <name evidence="10 14" type="primary">topA</name>
    <name evidence="14" type="ORF">JMJ56_04250</name>
</gene>